<keyword evidence="5" id="KW-1185">Reference proteome</keyword>
<evidence type="ECO:0000313" key="5">
    <source>
        <dbReference type="Proteomes" id="UP001597295"/>
    </source>
</evidence>
<dbReference type="EMBL" id="JBHUIP010000016">
    <property type="protein sequence ID" value="MFD2265386.1"/>
    <property type="molecule type" value="Genomic_DNA"/>
</dbReference>
<dbReference type="Gene3D" id="3.30.2020.30">
    <property type="match status" value="1"/>
</dbReference>
<dbReference type="InterPro" id="IPR010376">
    <property type="entry name" value="GBBH-like_N"/>
</dbReference>
<proteinExistence type="predicted"/>
<organism evidence="4 5">
    <name type="scientific">Lacibacterium aquatile</name>
    <dbReference type="NCBI Taxonomy" id="1168082"/>
    <lineage>
        <taxon>Bacteria</taxon>
        <taxon>Pseudomonadati</taxon>
        <taxon>Pseudomonadota</taxon>
        <taxon>Alphaproteobacteria</taxon>
        <taxon>Rhodospirillales</taxon>
        <taxon>Rhodospirillaceae</taxon>
    </lineage>
</organism>
<name>A0ABW5E1A7_9PROT</name>
<evidence type="ECO:0000259" key="3">
    <source>
        <dbReference type="Pfam" id="PF06155"/>
    </source>
</evidence>
<dbReference type="Proteomes" id="UP001597295">
    <property type="component" value="Unassembled WGS sequence"/>
</dbReference>
<dbReference type="RefSeq" id="WP_379878669.1">
    <property type="nucleotide sequence ID" value="NZ_JBHUIP010000016.1"/>
</dbReference>
<keyword evidence="1" id="KW-0479">Metal-binding</keyword>
<dbReference type="PANTHER" id="PTHR35303">
    <property type="entry name" value="OS02G0197800 PROTEIN"/>
    <property type="match status" value="1"/>
</dbReference>
<protein>
    <submittedName>
        <fullName evidence="4">Gamma-butyrobetaine hydroxylase-like domain-containing protein</fullName>
    </submittedName>
</protein>
<dbReference type="PANTHER" id="PTHR35303:SF5">
    <property type="entry name" value="OS02G0197800 PROTEIN"/>
    <property type="match status" value="1"/>
</dbReference>
<comment type="caution">
    <text evidence="4">The sequence shown here is derived from an EMBL/GenBank/DDBJ whole genome shotgun (WGS) entry which is preliminary data.</text>
</comment>
<sequence>MSATPWPTDIYWTAENGILHVTFDDGKHFHLSGEYLRVESPSAEVQGHTPDQKKLVTGKSKVGLKAIEPIGNYAVKLIFDDGHDTGLYSWAYLYELGRDKATRWQAYLDAVEKAGAKR</sequence>
<evidence type="ECO:0000313" key="4">
    <source>
        <dbReference type="EMBL" id="MFD2265386.1"/>
    </source>
</evidence>
<evidence type="ECO:0000256" key="1">
    <source>
        <dbReference type="ARBA" id="ARBA00022723"/>
    </source>
</evidence>
<feature type="domain" description="Gamma-butyrobetaine hydroxylase-like N-terminal" evidence="3">
    <location>
        <begin position="14"/>
        <end position="94"/>
    </location>
</feature>
<dbReference type="InterPro" id="IPR038492">
    <property type="entry name" value="GBBH-like_N_sf"/>
</dbReference>
<dbReference type="Pfam" id="PF06155">
    <property type="entry name" value="GBBH-like_N"/>
    <property type="match status" value="1"/>
</dbReference>
<accession>A0ABW5E1A7</accession>
<evidence type="ECO:0000256" key="2">
    <source>
        <dbReference type="ARBA" id="ARBA00023004"/>
    </source>
</evidence>
<reference evidence="5" key="1">
    <citation type="journal article" date="2019" name="Int. J. Syst. Evol. Microbiol.">
        <title>The Global Catalogue of Microorganisms (GCM) 10K type strain sequencing project: providing services to taxonomists for standard genome sequencing and annotation.</title>
        <authorList>
            <consortium name="The Broad Institute Genomics Platform"/>
            <consortium name="The Broad Institute Genome Sequencing Center for Infectious Disease"/>
            <person name="Wu L."/>
            <person name="Ma J."/>
        </authorList>
    </citation>
    <scope>NUCLEOTIDE SEQUENCE [LARGE SCALE GENOMIC DNA]</scope>
    <source>
        <strain evidence="5">CGMCC 1.19062</strain>
    </source>
</reference>
<gene>
    <name evidence="4" type="ORF">ACFSM5_20960</name>
</gene>
<keyword evidence="2" id="KW-0408">Iron</keyword>